<accession>A0ABM1EV86</accession>
<keyword evidence="1" id="KW-0732">Signal</keyword>
<feature type="chain" id="PRO_5045193862" evidence="1">
    <location>
        <begin position="24"/>
        <end position="159"/>
    </location>
</feature>
<keyword evidence="3" id="KW-1185">Reference proteome</keyword>
<organism evidence="3 4">
    <name type="scientific">Priapulus caudatus</name>
    <name type="common">Priapulid worm</name>
    <dbReference type="NCBI Taxonomy" id="37621"/>
    <lineage>
        <taxon>Eukaryota</taxon>
        <taxon>Metazoa</taxon>
        <taxon>Ecdysozoa</taxon>
        <taxon>Scalidophora</taxon>
        <taxon>Priapulida</taxon>
        <taxon>Priapulimorpha</taxon>
        <taxon>Priapulimorphida</taxon>
        <taxon>Priapulidae</taxon>
        <taxon>Priapulus</taxon>
    </lineage>
</organism>
<dbReference type="SUPFAM" id="SSF48726">
    <property type="entry name" value="Immunoglobulin"/>
    <property type="match status" value="1"/>
</dbReference>
<dbReference type="InterPro" id="IPR007110">
    <property type="entry name" value="Ig-like_dom"/>
</dbReference>
<evidence type="ECO:0000256" key="1">
    <source>
        <dbReference type="SAM" id="SignalP"/>
    </source>
</evidence>
<protein>
    <submittedName>
        <fullName evidence="4">Uncharacterized protein LOC106816066</fullName>
    </submittedName>
</protein>
<evidence type="ECO:0000259" key="2">
    <source>
        <dbReference type="PROSITE" id="PS50835"/>
    </source>
</evidence>
<dbReference type="Proteomes" id="UP000695022">
    <property type="component" value="Unplaced"/>
</dbReference>
<feature type="domain" description="Ig-like" evidence="2">
    <location>
        <begin position="25"/>
        <end position="126"/>
    </location>
</feature>
<dbReference type="GeneID" id="106816066"/>
<proteinExistence type="predicted"/>
<dbReference type="InterPro" id="IPR013783">
    <property type="entry name" value="Ig-like_fold"/>
</dbReference>
<reference evidence="4" key="1">
    <citation type="submission" date="2025-08" db="UniProtKB">
        <authorList>
            <consortium name="RefSeq"/>
        </authorList>
    </citation>
    <scope>IDENTIFICATION</scope>
</reference>
<feature type="signal peptide" evidence="1">
    <location>
        <begin position="1"/>
        <end position="23"/>
    </location>
</feature>
<name>A0ABM1EV86_PRICU</name>
<evidence type="ECO:0000313" key="4">
    <source>
        <dbReference type="RefSeq" id="XP_014676107.1"/>
    </source>
</evidence>
<sequence length="159" mass="17533">MKTARAALLGAAILLCCLSGVYSRLSFAEQPQDEVIIRSGEEDILTCVVNDDGIEPKSLVKWVVIVDEAAKEIYPGNPPFERYTYVDENHNGGNYNLRIANASPEDNAAFRCALDHGSTEEEYEYSNTAKVFVAVPRPLYYFMASNANTELEATMAAVL</sequence>
<dbReference type="PROSITE" id="PS50835">
    <property type="entry name" value="IG_LIKE"/>
    <property type="match status" value="1"/>
</dbReference>
<dbReference type="RefSeq" id="XP_014676107.1">
    <property type="nucleotide sequence ID" value="XM_014820621.1"/>
</dbReference>
<dbReference type="InterPro" id="IPR036179">
    <property type="entry name" value="Ig-like_dom_sf"/>
</dbReference>
<evidence type="ECO:0000313" key="3">
    <source>
        <dbReference type="Proteomes" id="UP000695022"/>
    </source>
</evidence>
<dbReference type="Gene3D" id="2.60.40.10">
    <property type="entry name" value="Immunoglobulins"/>
    <property type="match status" value="1"/>
</dbReference>
<gene>
    <name evidence="4" type="primary">LOC106816066</name>
</gene>